<dbReference type="Proteomes" id="UP000677228">
    <property type="component" value="Unassembled WGS sequence"/>
</dbReference>
<dbReference type="Proteomes" id="UP000682733">
    <property type="component" value="Unassembled WGS sequence"/>
</dbReference>
<dbReference type="InterPro" id="IPR000477">
    <property type="entry name" value="RT_dom"/>
</dbReference>
<dbReference type="EMBL" id="CAJOBA010005511">
    <property type="protein sequence ID" value="CAF3745870.1"/>
    <property type="molecule type" value="Genomic_DNA"/>
</dbReference>
<name>A0A8S2INI0_9BILA</name>
<evidence type="ECO:0000313" key="4">
    <source>
        <dbReference type="Proteomes" id="UP000682733"/>
    </source>
</evidence>
<dbReference type="EMBL" id="CAJNOK010005506">
    <property type="protein sequence ID" value="CAF0975056.1"/>
    <property type="molecule type" value="Genomic_DNA"/>
</dbReference>
<dbReference type="Pfam" id="PF00078">
    <property type="entry name" value="RVT_1"/>
    <property type="match status" value="1"/>
</dbReference>
<feature type="domain" description="Reverse transcriptase" evidence="1">
    <location>
        <begin position="1"/>
        <end position="148"/>
    </location>
</feature>
<evidence type="ECO:0000313" key="3">
    <source>
        <dbReference type="EMBL" id="CAF3745870.1"/>
    </source>
</evidence>
<evidence type="ECO:0000259" key="1">
    <source>
        <dbReference type="PROSITE" id="PS50878"/>
    </source>
</evidence>
<reference evidence="3" key="1">
    <citation type="submission" date="2021-02" db="EMBL/GenBank/DDBJ databases">
        <authorList>
            <person name="Nowell W R."/>
        </authorList>
    </citation>
    <scope>NUCLEOTIDE SEQUENCE</scope>
</reference>
<dbReference type="PROSITE" id="PS50878">
    <property type="entry name" value="RT_POL"/>
    <property type="match status" value="1"/>
</dbReference>
<sequence>MWWPALFYTLEKLNMPIELRKWIYNWLQNRWMRISHGSKQSRLIKILTGAPQGSALAALLFRIHVHFLPSYFPQILSHLFADDLTMIIKGALEKRLSDNIKYIETQAKVVLKALEKFSDDHILPVNISKTRSMLVHSAVAVKKPEVQS</sequence>
<protein>
    <recommendedName>
        <fullName evidence="1">Reverse transcriptase domain-containing protein</fullName>
    </recommendedName>
</protein>
<evidence type="ECO:0000313" key="2">
    <source>
        <dbReference type="EMBL" id="CAF0975056.1"/>
    </source>
</evidence>
<organism evidence="3 4">
    <name type="scientific">Didymodactylos carnosus</name>
    <dbReference type="NCBI Taxonomy" id="1234261"/>
    <lineage>
        <taxon>Eukaryota</taxon>
        <taxon>Metazoa</taxon>
        <taxon>Spiralia</taxon>
        <taxon>Gnathifera</taxon>
        <taxon>Rotifera</taxon>
        <taxon>Eurotatoria</taxon>
        <taxon>Bdelloidea</taxon>
        <taxon>Philodinida</taxon>
        <taxon>Philodinidae</taxon>
        <taxon>Didymodactylos</taxon>
    </lineage>
</organism>
<proteinExistence type="predicted"/>
<comment type="caution">
    <text evidence="3">The sequence shown here is derived from an EMBL/GenBank/DDBJ whole genome shotgun (WGS) entry which is preliminary data.</text>
</comment>
<accession>A0A8S2INI0</accession>
<gene>
    <name evidence="2" type="ORF">OVA965_LOCUS13286</name>
    <name evidence="3" type="ORF">TMI583_LOCUS13288</name>
</gene>
<dbReference type="AlphaFoldDB" id="A0A8S2INI0"/>